<dbReference type="InterPro" id="IPR008979">
    <property type="entry name" value="Galactose-bd-like_sf"/>
</dbReference>
<dbReference type="GO" id="GO:0016020">
    <property type="term" value="C:membrane"/>
    <property type="evidence" value="ECO:0007669"/>
    <property type="project" value="InterPro"/>
</dbReference>
<feature type="transmembrane region" description="Helical" evidence="3">
    <location>
        <begin position="203"/>
        <end position="222"/>
    </location>
</feature>
<keyword evidence="3" id="KW-0472">Membrane</keyword>
<dbReference type="Pfam" id="PF06580">
    <property type="entry name" value="His_kinase"/>
    <property type="match status" value="1"/>
</dbReference>
<evidence type="ECO:0000256" key="1">
    <source>
        <dbReference type="ARBA" id="ARBA00022777"/>
    </source>
</evidence>
<dbReference type="PROSITE" id="PS50109">
    <property type="entry name" value="HIS_KIN"/>
    <property type="match status" value="1"/>
</dbReference>
<keyword evidence="1 5" id="KW-0418">Kinase</keyword>
<feature type="transmembrane region" description="Helical" evidence="3">
    <location>
        <begin position="360"/>
        <end position="379"/>
    </location>
</feature>
<feature type="domain" description="Histidine kinase" evidence="4">
    <location>
        <begin position="491"/>
        <end position="590"/>
    </location>
</feature>
<comment type="caution">
    <text evidence="5">The sequence shown here is derived from an EMBL/GenBank/DDBJ whole genome shotgun (WGS) entry which is preliminary data.</text>
</comment>
<accession>A0A939D982</accession>
<proteinExistence type="predicted"/>
<dbReference type="InterPro" id="IPR036890">
    <property type="entry name" value="HATPase_C_sf"/>
</dbReference>
<protein>
    <submittedName>
        <fullName evidence="5">Sensor histidine kinase</fullName>
    </submittedName>
</protein>
<evidence type="ECO:0000256" key="3">
    <source>
        <dbReference type="SAM" id="Phobius"/>
    </source>
</evidence>
<dbReference type="Proteomes" id="UP000664545">
    <property type="component" value="Unassembled WGS sequence"/>
</dbReference>
<organism evidence="5 6">
    <name type="scientific">Clostridium aminobutyricum</name>
    <dbReference type="NCBI Taxonomy" id="33953"/>
    <lineage>
        <taxon>Bacteria</taxon>
        <taxon>Bacillati</taxon>
        <taxon>Bacillota</taxon>
        <taxon>Clostridia</taxon>
        <taxon>Eubacteriales</taxon>
        <taxon>Clostridiaceae</taxon>
        <taxon>Clostridium</taxon>
    </lineage>
</organism>
<dbReference type="Gene3D" id="3.30.565.10">
    <property type="entry name" value="Histidine kinase-like ATPase, C-terminal domain"/>
    <property type="match status" value="1"/>
</dbReference>
<feature type="transmembrane region" description="Helical" evidence="3">
    <location>
        <begin position="326"/>
        <end position="348"/>
    </location>
</feature>
<sequence>MELAGWSLAQKGSLRLDGEWEFYWGELLTPADFAKQGADRPKPTGYMQVPGLWNGKIMDGETLPAFGCATYRLVLKNLTYDGTLGVKKGNARFSSKVYVNGRELLSDGVPAQQAAEYKSGNTPQLGFFNSNGGDIEILVQVANYEYINSGIPVSFELGREAAMLHQNQRIYSLSLAVFVILITIAFLYFIFFAVARWNGMNEYLMPLFSLFCILFSVGNGLSDQRPLLLLLPDIPFTWAFKMKDFFLTANFIVVIWVFHLFKKELLPMRRLIFIISFVYGVYLIGVLFLPIHVYMKVHLLVMACNTVTLLLLLIRSVLMYIRKAEGFSLFIAILTVNLYSADAILFSLGFKTSSSFSQVYIMLFATVMMFLLSMQYFTAIRRLQTSMKRTQEAEISFLRAQINPHFLYNALNSIAALCATAPEKAEDVVVELSQYLRRSFDFKRMDAMSTLAQELELLEAYLYIEKMRFGERLQVEYDMDETLNLPIPPLILQPLVENAVRHGLMEHIAGVMVTISIKRQQDEAIFTIADNGVGMNAERLSGLLEQKPKSGGIGVWNINQRLKMLYNRELTVYSEKGKGTSVTFALPLHQEKKSGRRSRRKETT</sequence>
<dbReference type="Pfam" id="PF02518">
    <property type="entry name" value="HATPase_c"/>
    <property type="match status" value="1"/>
</dbReference>
<feature type="transmembrane region" description="Helical" evidence="3">
    <location>
        <begin position="297"/>
        <end position="314"/>
    </location>
</feature>
<dbReference type="PANTHER" id="PTHR34220">
    <property type="entry name" value="SENSOR HISTIDINE KINASE YPDA"/>
    <property type="match status" value="1"/>
</dbReference>
<evidence type="ECO:0000313" key="5">
    <source>
        <dbReference type="EMBL" id="MBN7773537.1"/>
    </source>
</evidence>
<dbReference type="InterPro" id="IPR050640">
    <property type="entry name" value="Bact_2-comp_sensor_kinase"/>
</dbReference>
<name>A0A939D982_CLOAM</name>
<keyword evidence="3" id="KW-1133">Transmembrane helix</keyword>
<dbReference type="PANTHER" id="PTHR34220:SF7">
    <property type="entry name" value="SENSOR HISTIDINE KINASE YPDA"/>
    <property type="match status" value="1"/>
</dbReference>
<feature type="transmembrane region" description="Helical" evidence="3">
    <location>
        <begin position="271"/>
        <end position="291"/>
    </location>
</feature>
<reference evidence="5" key="1">
    <citation type="submission" date="2021-02" db="EMBL/GenBank/DDBJ databases">
        <title>Abyssanaerobacter marinus gen.nov., sp., nov, anaerobic bacterium isolated from the Onnuri vent field of Indian Ocean and suggestion of Mogibacteriaceae fam. nov., and proposal of reclassification of ambiguous this family's genus member.</title>
        <authorList>
            <person name="Kim Y.J."/>
            <person name="Yang J.-A."/>
        </authorList>
    </citation>
    <scope>NUCLEOTIDE SEQUENCE</scope>
    <source>
        <strain evidence="5">DSM 2634</strain>
    </source>
</reference>
<feature type="transmembrane region" description="Helical" evidence="3">
    <location>
        <begin position="242"/>
        <end position="259"/>
    </location>
</feature>
<keyword evidence="2" id="KW-0902">Two-component regulatory system</keyword>
<dbReference type="InterPro" id="IPR010559">
    <property type="entry name" value="Sig_transdc_His_kin_internal"/>
</dbReference>
<dbReference type="SMART" id="SM00387">
    <property type="entry name" value="HATPase_c"/>
    <property type="match status" value="1"/>
</dbReference>
<dbReference type="SUPFAM" id="SSF55874">
    <property type="entry name" value="ATPase domain of HSP90 chaperone/DNA topoisomerase II/histidine kinase"/>
    <property type="match status" value="1"/>
</dbReference>
<feature type="transmembrane region" description="Helical" evidence="3">
    <location>
        <begin position="170"/>
        <end position="191"/>
    </location>
</feature>
<evidence type="ECO:0000256" key="2">
    <source>
        <dbReference type="ARBA" id="ARBA00023012"/>
    </source>
</evidence>
<dbReference type="AlphaFoldDB" id="A0A939D982"/>
<keyword evidence="6" id="KW-1185">Reference proteome</keyword>
<evidence type="ECO:0000313" key="6">
    <source>
        <dbReference type="Proteomes" id="UP000664545"/>
    </source>
</evidence>
<dbReference type="InterPro" id="IPR003594">
    <property type="entry name" value="HATPase_dom"/>
</dbReference>
<evidence type="ECO:0000259" key="4">
    <source>
        <dbReference type="PROSITE" id="PS50109"/>
    </source>
</evidence>
<dbReference type="SUPFAM" id="SSF49785">
    <property type="entry name" value="Galactose-binding domain-like"/>
    <property type="match status" value="1"/>
</dbReference>
<keyword evidence="3" id="KW-0812">Transmembrane</keyword>
<dbReference type="GO" id="GO:0000155">
    <property type="term" value="F:phosphorelay sensor kinase activity"/>
    <property type="evidence" value="ECO:0007669"/>
    <property type="project" value="InterPro"/>
</dbReference>
<dbReference type="InterPro" id="IPR005467">
    <property type="entry name" value="His_kinase_dom"/>
</dbReference>
<gene>
    <name evidence="5" type="ORF">JYB65_09200</name>
</gene>
<keyword evidence="1 5" id="KW-0808">Transferase</keyword>
<dbReference type="EMBL" id="JAFJZZ010000003">
    <property type="protein sequence ID" value="MBN7773537.1"/>
    <property type="molecule type" value="Genomic_DNA"/>
</dbReference>